<organism evidence="2 3">
    <name type="scientific">Clostridium intestinale</name>
    <dbReference type="NCBI Taxonomy" id="36845"/>
    <lineage>
        <taxon>Bacteria</taxon>
        <taxon>Bacillati</taxon>
        <taxon>Bacillota</taxon>
        <taxon>Clostridia</taxon>
        <taxon>Eubacteriales</taxon>
        <taxon>Clostridiaceae</taxon>
        <taxon>Clostridium</taxon>
    </lineage>
</organism>
<dbReference type="Proteomes" id="UP000512286">
    <property type="component" value="Chromosome"/>
</dbReference>
<feature type="transmembrane region" description="Helical" evidence="1">
    <location>
        <begin position="77"/>
        <end position="100"/>
    </location>
</feature>
<protein>
    <submittedName>
        <fullName evidence="2">Uncharacterized protein</fullName>
    </submittedName>
</protein>
<gene>
    <name evidence="2" type="ORF">HZF06_22070</name>
</gene>
<sequence length="121" mass="12472">MSTFVLKREYALQMPTNYVEIDGDEMEYVEGGFYYLTYSDVVKVVTTLGMTAATVTIAGVVTGLGGAGAVATLLPGIGWAAAGIIAANAAVFGWACVTAISGRKGIDISVGLPTGLKFVVK</sequence>
<dbReference type="RefSeq" id="WP_181601695.1">
    <property type="nucleotide sequence ID" value="NZ_CP059378.1"/>
</dbReference>
<reference evidence="2 3" key="1">
    <citation type="submission" date="2020-07" db="EMBL/GenBank/DDBJ databases">
        <title>Electron transfer.</title>
        <authorList>
            <person name="Huang L."/>
            <person name="Liu X."/>
            <person name="Zhou S."/>
        </authorList>
    </citation>
    <scope>NUCLEOTIDE SEQUENCE [LARGE SCALE GENOMIC DNA]</scope>
    <source>
        <strain evidence="2 3">Lx1</strain>
    </source>
</reference>
<evidence type="ECO:0000313" key="3">
    <source>
        <dbReference type="Proteomes" id="UP000512286"/>
    </source>
</evidence>
<dbReference type="KEGG" id="cint:HZF06_22070"/>
<dbReference type="AlphaFoldDB" id="A0A7D6VUW6"/>
<evidence type="ECO:0000313" key="2">
    <source>
        <dbReference type="EMBL" id="QLY79672.1"/>
    </source>
</evidence>
<keyword evidence="1" id="KW-1133">Transmembrane helix</keyword>
<feature type="transmembrane region" description="Helical" evidence="1">
    <location>
        <begin position="48"/>
        <end position="71"/>
    </location>
</feature>
<keyword evidence="1" id="KW-0812">Transmembrane</keyword>
<name>A0A7D6VUW6_9CLOT</name>
<proteinExistence type="predicted"/>
<keyword evidence="1" id="KW-0472">Membrane</keyword>
<accession>A0A7D6VUW6</accession>
<evidence type="ECO:0000256" key="1">
    <source>
        <dbReference type="SAM" id="Phobius"/>
    </source>
</evidence>
<dbReference type="EMBL" id="CP059378">
    <property type="protein sequence ID" value="QLY79672.1"/>
    <property type="molecule type" value="Genomic_DNA"/>
</dbReference>